<reference evidence="8" key="2">
    <citation type="submission" date="2025-08" db="UniProtKB">
        <authorList>
            <consortium name="Ensembl"/>
        </authorList>
    </citation>
    <scope>IDENTIFICATION</scope>
</reference>
<evidence type="ECO:0000256" key="2">
    <source>
        <dbReference type="ARBA" id="ARBA00022990"/>
    </source>
</evidence>
<keyword evidence="3 6" id="KW-0175">Coiled coil</keyword>
<dbReference type="Gene3D" id="1.20.5.170">
    <property type="match status" value="1"/>
</dbReference>
<dbReference type="AlphaFoldDB" id="A0A671YLW6"/>
<dbReference type="PRINTS" id="PR00194">
    <property type="entry name" value="TROPOMYOSIN"/>
</dbReference>
<evidence type="ECO:0000256" key="5">
    <source>
        <dbReference type="ARBA" id="ARBA00023203"/>
    </source>
</evidence>
<sequence length="244" mass="28059">MAAFTSIDSVRRKIQTLQQVAYEAEDRAELLQGEADMERQARERAEAEVASLNRRIQLVEEELDRAQERLATALQKLEEAEKAADESERGMKVIENRASKDEEKMEIQEMQLKEAKHIAEEADRKYEEVARKLVILEGDLERSEERAEVAEARVRELEEELRLMDQNLKSMVCGEEEVVTVQNPPRSNSDPLPSAETRAEFAERSVAKLEKTIDDLEEKLAQAKEENLDMHQVLDQTLLELNNL</sequence>
<comment type="similarity">
    <text evidence="1">Belongs to the tropomyosin family.</text>
</comment>
<keyword evidence="4" id="KW-0514">Muscle protein</keyword>
<dbReference type="Ensembl" id="ENSSAUT00010065339.1">
    <property type="protein sequence ID" value="ENSSAUP00010062308.1"/>
    <property type="gene ID" value="ENSSAUG00010025085.1"/>
</dbReference>
<accession>A0A671YLW6</accession>
<keyword evidence="9" id="KW-1185">Reference proteome</keyword>
<reference evidence="8" key="3">
    <citation type="submission" date="2025-09" db="UniProtKB">
        <authorList>
            <consortium name="Ensembl"/>
        </authorList>
    </citation>
    <scope>IDENTIFICATION</scope>
</reference>
<dbReference type="GO" id="GO:0003779">
    <property type="term" value="F:actin binding"/>
    <property type="evidence" value="ECO:0007669"/>
    <property type="project" value="UniProtKB-KW"/>
</dbReference>
<dbReference type="PANTHER" id="PTHR19269">
    <property type="entry name" value="TROPOMYOSIN"/>
    <property type="match status" value="1"/>
</dbReference>
<feature type="coiled-coil region" evidence="6">
    <location>
        <begin position="7"/>
        <end position="167"/>
    </location>
</feature>
<feature type="compositionally biased region" description="Polar residues" evidence="7">
    <location>
        <begin position="180"/>
        <end position="191"/>
    </location>
</feature>
<protein>
    <submittedName>
        <fullName evidence="8">Tropomyosin 2 (beta)</fullName>
    </submittedName>
</protein>
<feature type="region of interest" description="Disordered" evidence="7">
    <location>
        <begin position="179"/>
        <end position="200"/>
    </location>
</feature>
<proteinExistence type="inferred from homology"/>
<dbReference type="Pfam" id="PF00261">
    <property type="entry name" value="Tropomyosin"/>
    <property type="match status" value="1"/>
</dbReference>
<dbReference type="Proteomes" id="UP000472265">
    <property type="component" value="Chromosome 12"/>
</dbReference>
<gene>
    <name evidence="8" type="primary">TPM2</name>
    <name evidence="8" type="synonym">tpm2</name>
</gene>
<evidence type="ECO:0000256" key="4">
    <source>
        <dbReference type="ARBA" id="ARBA00023179"/>
    </source>
</evidence>
<organism evidence="8 9">
    <name type="scientific">Sparus aurata</name>
    <name type="common">Gilthead sea bream</name>
    <dbReference type="NCBI Taxonomy" id="8175"/>
    <lineage>
        <taxon>Eukaryota</taxon>
        <taxon>Metazoa</taxon>
        <taxon>Chordata</taxon>
        <taxon>Craniata</taxon>
        <taxon>Vertebrata</taxon>
        <taxon>Euteleostomi</taxon>
        <taxon>Actinopterygii</taxon>
        <taxon>Neopterygii</taxon>
        <taxon>Teleostei</taxon>
        <taxon>Neoteleostei</taxon>
        <taxon>Acanthomorphata</taxon>
        <taxon>Eupercaria</taxon>
        <taxon>Spariformes</taxon>
        <taxon>Sparidae</taxon>
        <taxon>Sparus</taxon>
    </lineage>
</organism>
<evidence type="ECO:0000256" key="3">
    <source>
        <dbReference type="ARBA" id="ARBA00023054"/>
    </source>
</evidence>
<keyword evidence="2" id="KW-0007">Acetylation</keyword>
<evidence type="ECO:0000256" key="1">
    <source>
        <dbReference type="ARBA" id="ARBA00009036"/>
    </source>
</evidence>
<dbReference type="Gene3D" id="1.20.5.400">
    <property type="match status" value="1"/>
</dbReference>
<dbReference type="FunFam" id="1.20.5.170:FF:000001">
    <property type="entry name" value="Tropomyosin alpha-1 chain isoform 1"/>
    <property type="match status" value="1"/>
</dbReference>
<dbReference type="SUPFAM" id="SSF57997">
    <property type="entry name" value="Tropomyosin"/>
    <property type="match status" value="1"/>
</dbReference>
<dbReference type="FunFam" id="1.20.5.370:FF:000004">
    <property type="entry name" value="tropomyosin alpha-1 chain isoform X1"/>
    <property type="match status" value="1"/>
</dbReference>
<evidence type="ECO:0000256" key="7">
    <source>
        <dbReference type="SAM" id="MobiDB-lite"/>
    </source>
</evidence>
<reference evidence="8" key="1">
    <citation type="submission" date="2021-04" db="EMBL/GenBank/DDBJ databases">
        <authorList>
            <consortium name="Wellcome Sanger Institute Data Sharing"/>
        </authorList>
    </citation>
    <scope>NUCLEOTIDE SEQUENCE [LARGE SCALE GENOMIC DNA]</scope>
</reference>
<evidence type="ECO:0000313" key="8">
    <source>
        <dbReference type="Ensembl" id="ENSSAUP00010062308.1"/>
    </source>
</evidence>
<dbReference type="GeneTree" id="ENSGT01030000234542"/>
<keyword evidence="5" id="KW-0009">Actin-binding</keyword>
<evidence type="ECO:0000313" key="9">
    <source>
        <dbReference type="Proteomes" id="UP000472265"/>
    </source>
</evidence>
<dbReference type="InterPro" id="IPR000533">
    <property type="entry name" value="Tropomyosin"/>
</dbReference>
<name>A0A671YLW6_SPAAU</name>
<evidence type="ECO:0000256" key="6">
    <source>
        <dbReference type="SAM" id="Coils"/>
    </source>
</evidence>